<accession>A0A6H3NP37</accession>
<organism evidence="1 2">
    <name type="scientific">Leptospira bandrabouensis</name>
    <dbReference type="NCBI Taxonomy" id="2484903"/>
    <lineage>
        <taxon>Bacteria</taxon>
        <taxon>Pseudomonadati</taxon>
        <taxon>Spirochaetota</taxon>
        <taxon>Spirochaetia</taxon>
        <taxon>Leptospirales</taxon>
        <taxon>Leptospiraceae</taxon>
        <taxon>Leptospira</taxon>
    </lineage>
</organism>
<dbReference type="Proteomes" id="UP000297649">
    <property type="component" value="Unassembled WGS sequence"/>
</dbReference>
<gene>
    <name evidence="1" type="ORF">EHR08_11515</name>
</gene>
<dbReference type="EMBL" id="RQHU01000014">
    <property type="protein sequence ID" value="TGN13477.1"/>
    <property type="molecule type" value="Genomic_DNA"/>
</dbReference>
<evidence type="ECO:0000313" key="1">
    <source>
        <dbReference type="EMBL" id="TGN13477.1"/>
    </source>
</evidence>
<evidence type="ECO:0000313" key="2">
    <source>
        <dbReference type="Proteomes" id="UP000297649"/>
    </source>
</evidence>
<comment type="caution">
    <text evidence="1">The sequence shown here is derived from an EMBL/GenBank/DDBJ whole genome shotgun (WGS) entry which is preliminary data.</text>
</comment>
<proteinExistence type="predicted"/>
<keyword evidence="2" id="KW-1185">Reference proteome</keyword>
<reference evidence="1" key="1">
    <citation type="journal article" date="2019" name="PLoS Negl. Trop. Dis.">
        <title>Revisiting the worldwide diversity of Leptospira species in the environment.</title>
        <authorList>
            <person name="Vincent A.T."/>
            <person name="Schiettekatte O."/>
            <person name="Bourhy P."/>
            <person name="Veyrier F.J."/>
            <person name="Picardeau M."/>
        </authorList>
    </citation>
    <scope>NUCLEOTIDE SEQUENCE [LARGE SCALE GENOMIC DNA]</scope>
    <source>
        <strain evidence="1">201601109</strain>
    </source>
</reference>
<name>A0A6H3NP37_9LEPT</name>
<protein>
    <submittedName>
        <fullName evidence="1">Uncharacterized protein</fullName>
    </submittedName>
</protein>
<sequence length="86" mass="10156">MERIEAVTNPLHDRLDIDSLIDRKLIFGERKTRKFQVYKLSSYRGYLIYLNLFRNGGVQIEVNNLDINVIRTARRYLSLAAEKIVK</sequence>
<dbReference type="RefSeq" id="WP_135781426.1">
    <property type="nucleotide sequence ID" value="NZ_RQHU01000014.1"/>
</dbReference>
<dbReference type="AlphaFoldDB" id="A0A6H3NP37"/>